<dbReference type="RefSeq" id="XP_033652194.1">
    <property type="nucleotide sequence ID" value="XM_033801055.1"/>
</dbReference>
<name>A0A6A6JEG5_WESOR</name>
<feature type="compositionally biased region" description="Low complexity" evidence="1">
    <location>
        <begin position="231"/>
        <end position="247"/>
    </location>
</feature>
<dbReference type="GO" id="GO:0000329">
    <property type="term" value="C:fungal-type vacuole membrane"/>
    <property type="evidence" value="ECO:0007669"/>
    <property type="project" value="TreeGrafter"/>
</dbReference>
<feature type="region of interest" description="Disordered" evidence="1">
    <location>
        <begin position="531"/>
        <end position="567"/>
    </location>
</feature>
<feature type="region of interest" description="Disordered" evidence="1">
    <location>
        <begin position="1"/>
        <end position="443"/>
    </location>
</feature>
<keyword evidence="2" id="KW-1133">Transmembrane helix</keyword>
<reference evidence="3" key="1">
    <citation type="journal article" date="2020" name="Stud. Mycol.">
        <title>101 Dothideomycetes genomes: a test case for predicting lifestyles and emergence of pathogens.</title>
        <authorList>
            <person name="Haridas S."/>
            <person name="Albert R."/>
            <person name="Binder M."/>
            <person name="Bloem J."/>
            <person name="Labutti K."/>
            <person name="Salamov A."/>
            <person name="Andreopoulos B."/>
            <person name="Baker S."/>
            <person name="Barry K."/>
            <person name="Bills G."/>
            <person name="Bluhm B."/>
            <person name="Cannon C."/>
            <person name="Castanera R."/>
            <person name="Culley D."/>
            <person name="Daum C."/>
            <person name="Ezra D."/>
            <person name="Gonzalez J."/>
            <person name="Henrissat B."/>
            <person name="Kuo A."/>
            <person name="Liang C."/>
            <person name="Lipzen A."/>
            <person name="Lutzoni F."/>
            <person name="Magnuson J."/>
            <person name="Mondo S."/>
            <person name="Nolan M."/>
            <person name="Ohm R."/>
            <person name="Pangilinan J."/>
            <person name="Park H.-J."/>
            <person name="Ramirez L."/>
            <person name="Alfaro M."/>
            <person name="Sun H."/>
            <person name="Tritt A."/>
            <person name="Yoshinaga Y."/>
            <person name="Zwiers L.-H."/>
            <person name="Turgeon B."/>
            <person name="Goodwin S."/>
            <person name="Spatafora J."/>
            <person name="Crous P."/>
            <person name="Grigoriev I."/>
        </authorList>
    </citation>
    <scope>NUCLEOTIDE SEQUENCE</scope>
    <source>
        <strain evidence="3">CBS 379.55</strain>
    </source>
</reference>
<feature type="compositionally biased region" description="Polar residues" evidence="1">
    <location>
        <begin position="350"/>
        <end position="403"/>
    </location>
</feature>
<feature type="region of interest" description="Disordered" evidence="1">
    <location>
        <begin position="654"/>
        <end position="673"/>
    </location>
</feature>
<gene>
    <name evidence="3" type="ORF">EI97DRAFT_459935</name>
</gene>
<keyword evidence="4" id="KW-1185">Reference proteome</keyword>
<feature type="compositionally biased region" description="Polar residues" evidence="1">
    <location>
        <begin position="1"/>
        <end position="10"/>
    </location>
</feature>
<organism evidence="3 4">
    <name type="scientific">Westerdykella ornata</name>
    <dbReference type="NCBI Taxonomy" id="318751"/>
    <lineage>
        <taxon>Eukaryota</taxon>
        <taxon>Fungi</taxon>
        <taxon>Dikarya</taxon>
        <taxon>Ascomycota</taxon>
        <taxon>Pezizomycotina</taxon>
        <taxon>Dothideomycetes</taxon>
        <taxon>Pleosporomycetidae</taxon>
        <taxon>Pleosporales</taxon>
        <taxon>Sporormiaceae</taxon>
        <taxon>Westerdykella</taxon>
    </lineage>
</organism>
<accession>A0A6A6JEG5</accession>
<dbReference type="GeneID" id="54554230"/>
<dbReference type="Proteomes" id="UP000800097">
    <property type="component" value="Unassembled WGS sequence"/>
</dbReference>
<dbReference type="GO" id="GO:0000011">
    <property type="term" value="P:vacuole inheritance"/>
    <property type="evidence" value="ECO:0007669"/>
    <property type="project" value="TreeGrafter"/>
</dbReference>
<feature type="compositionally biased region" description="Polar residues" evidence="1">
    <location>
        <begin position="154"/>
        <end position="163"/>
    </location>
</feature>
<dbReference type="AlphaFoldDB" id="A0A6A6JEG5"/>
<proteinExistence type="predicted"/>
<dbReference type="EMBL" id="ML986501">
    <property type="protein sequence ID" value="KAF2274655.1"/>
    <property type="molecule type" value="Genomic_DNA"/>
</dbReference>
<sequence length="1012" mass="109495">MSSNDNSARSTVAAVADPAEPAATTPTTTTATPQPPPHNTPQPPMPPTHDTSANRRPTPASAVNTADATGRRQRALGASSSRNASASPSTLQSPTSSRDTSPSRQPQRLQGSTAAPLRSGLRSRKNSIDVSPSGAPGVAGSNATGPSAAAIQRALSSATTPQLSPAPPQDFTRASGPLKGASASSSGENTPRWPVSPRLKSPPPNPDNRSRSRRNSLRAQNAKKPDIPATPSIVVQSSSPVPSSRLPVQDEEGIEDVEDQQITMKAPSRGVAPKLETVQEASVPTTPSFEGLEIGSVVSSLHSQRSSDDERHDVTSTKVTEDLSARTSRHSESGGENNDSKTKMQERRSSSAQRPATLTPRASYSSLSTIKSRTDVPTRNMTVETETVPSVPSQSNIGNQDRSASGRAEGSLRQKPSSETIRPKKEKSRPKRKAPSIVSGTGRSPTFFNARHHHHRHSATVSLLGSPGSSYCSYDDPRLTIDESPPNPEMPRPSFRPTLLYSYSFSSANGSARKASSKADVFEQKVASAVDEANSSDSEATFIYESNPPEPQPHRSRHHSRTPSMTSIASVADRGVRDAHRNMGKKTSMKFANPYANQNAELGFSDHGDGTVRVGSGRISAAGHHHHIGRHGHGRGALNHLLVDSDSSLAQSSRIAAARAGSRHTSQPNSPRFQNFAVSNMTNYNDAIKNREHSTYDMDTENAADDERTPLVSSIRSPRARGPRQRNGILIRHQDRRHRRGTGWFRRIAGCLVLSVLVLLLVFGAVGLIFATTKPLTDVKIRAIQDVVASQEELMFDLFVEAVNPNVIGVTVADMDMNIFARSKHVGSDKWWREHGGEHGNEENWQHISDSAAAPVELNHARTKGVDEGTDPVEDPEIGEPRTMLLGRIFHFDSPLAFDGSFFKRHKSQSLGALRLQKPGNKTEAGGTERWEEVLQYPFDLIVKGVFKYQLPLSTQERKVAVNASYHYDPDTEKKKLKAASSRKRQLLPTPVNLPWGRYARGLAEANAAAYS</sequence>
<evidence type="ECO:0000313" key="3">
    <source>
        <dbReference type="EMBL" id="KAF2274655.1"/>
    </source>
</evidence>
<protein>
    <recommendedName>
        <fullName evidence="5">Vacuolar segregation subunit 7</fullName>
    </recommendedName>
</protein>
<dbReference type="OrthoDB" id="1204at2759"/>
<feature type="compositionally biased region" description="Low complexity" evidence="1">
    <location>
        <begin position="11"/>
        <end position="32"/>
    </location>
</feature>
<evidence type="ECO:0000256" key="1">
    <source>
        <dbReference type="SAM" id="MobiDB-lite"/>
    </source>
</evidence>
<evidence type="ECO:0000256" key="2">
    <source>
        <dbReference type="SAM" id="Phobius"/>
    </source>
</evidence>
<dbReference type="InterPro" id="IPR024260">
    <property type="entry name" value="Vac7"/>
</dbReference>
<feature type="compositionally biased region" description="Basic and acidic residues" evidence="1">
    <location>
        <begin position="305"/>
        <end position="349"/>
    </location>
</feature>
<dbReference type="Pfam" id="PF12751">
    <property type="entry name" value="Vac7"/>
    <property type="match status" value="2"/>
</dbReference>
<evidence type="ECO:0008006" key="5">
    <source>
        <dbReference type="Google" id="ProtNLM"/>
    </source>
</evidence>
<feature type="compositionally biased region" description="Acidic residues" evidence="1">
    <location>
        <begin position="249"/>
        <end position="259"/>
    </location>
</feature>
<feature type="compositionally biased region" description="Low complexity" evidence="1">
    <location>
        <begin position="75"/>
        <end position="108"/>
    </location>
</feature>
<feature type="compositionally biased region" description="Polar residues" evidence="1">
    <location>
        <begin position="279"/>
        <end position="288"/>
    </location>
</feature>
<feature type="transmembrane region" description="Helical" evidence="2">
    <location>
        <begin position="744"/>
        <end position="771"/>
    </location>
</feature>
<dbReference type="PANTHER" id="PTHR28258">
    <property type="entry name" value="VACUOLAR SEGREGATION PROTEIN 7"/>
    <property type="match status" value="1"/>
</dbReference>
<feature type="compositionally biased region" description="Polar residues" evidence="1">
    <location>
        <begin position="664"/>
        <end position="673"/>
    </location>
</feature>
<feature type="compositionally biased region" description="Pro residues" evidence="1">
    <location>
        <begin position="33"/>
        <end position="47"/>
    </location>
</feature>
<evidence type="ECO:0000313" key="4">
    <source>
        <dbReference type="Proteomes" id="UP000800097"/>
    </source>
</evidence>
<dbReference type="PANTHER" id="PTHR28258:SF1">
    <property type="entry name" value="VACUOLAR SEGREGATION PROTEIN 7"/>
    <property type="match status" value="1"/>
</dbReference>
<dbReference type="GO" id="GO:1903778">
    <property type="term" value="P:protein localization to vacuolar membrane"/>
    <property type="evidence" value="ECO:0007669"/>
    <property type="project" value="TreeGrafter"/>
</dbReference>
<dbReference type="GO" id="GO:0010513">
    <property type="term" value="P:positive regulation of phosphatidylinositol biosynthetic process"/>
    <property type="evidence" value="ECO:0007669"/>
    <property type="project" value="TreeGrafter"/>
</dbReference>
<feature type="compositionally biased region" description="Basic residues" evidence="1">
    <location>
        <begin position="424"/>
        <end position="434"/>
    </location>
</feature>
<dbReference type="GO" id="GO:0070772">
    <property type="term" value="C:PAS complex"/>
    <property type="evidence" value="ECO:0007669"/>
    <property type="project" value="TreeGrafter"/>
</dbReference>
<keyword evidence="2" id="KW-0812">Transmembrane</keyword>
<keyword evidence="2" id="KW-0472">Membrane</keyword>